<evidence type="ECO:0000313" key="3">
    <source>
        <dbReference type="Proteomes" id="UP001497516"/>
    </source>
</evidence>
<dbReference type="PANTHER" id="PTHR35046">
    <property type="entry name" value="ZINC KNUCKLE (CCHC-TYPE) FAMILY PROTEIN"/>
    <property type="match status" value="1"/>
</dbReference>
<keyword evidence="3" id="KW-1185">Reference proteome</keyword>
<feature type="domain" description="Retrotransposon gag" evidence="1">
    <location>
        <begin position="7"/>
        <end position="80"/>
    </location>
</feature>
<gene>
    <name evidence="2" type="ORF">LTRI10_LOCUS35066</name>
</gene>
<protein>
    <recommendedName>
        <fullName evidence="1">Retrotransposon gag domain-containing protein</fullName>
    </recommendedName>
</protein>
<name>A0AAV2F8K7_9ROSI</name>
<reference evidence="2 3" key="1">
    <citation type="submission" date="2024-04" db="EMBL/GenBank/DDBJ databases">
        <authorList>
            <person name="Fracassetti M."/>
        </authorList>
    </citation>
    <scope>NUCLEOTIDE SEQUENCE [LARGE SCALE GENOMIC DNA]</scope>
</reference>
<sequence length="155" mass="18351">MRRRKNKKPPIETWAEMRSVMRDCFVHSYHRREMHQDVQLLRQGTKSVEDYYQAMEKLMIRADPKEEHDTTIARFLHDLNREIRNVVEIHPYADLYDLVAMVTKVDKQQCSNVGRRFMAPQNAPRPGVPSTSTFNLYDLAPYLEDNSDLRSNPSR</sequence>
<dbReference type="InterPro" id="IPR005162">
    <property type="entry name" value="Retrotrans_gag_dom"/>
</dbReference>
<organism evidence="2 3">
    <name type="scientific">Linum trigynum</name>
    <dbReference type="NCBI Taxonomy" id="586398"/>
    <lineage>
        <taxon>Eukaryota</taxon>
        <taxon>Viridiplantae</taxon>
        <taxon>Streptophyta</taxon>
        <taxon>Embryophyta</taxon>
        <taxon>Tracheophyta</taxon>
        <taxon>Spermatophyta</taxon>
        <taxon>Magnoliopsida</taxon>
        <taxon>eudicotyledons</taxon>
        <taxon>Gunneridae</taxon>
        <taxon>Pentapetalae</taxon>
        <taxon>rosids</taxon>
        <taxon>fabids</taxon>
        <taxon>Malpighiales</taxon>
        <taxon>Linaceae</taxon>
        <taxon>Linum</taxon>
    </lineage>
</organism>
<dbReference type="Pfam" id="PF03732">
    <property type="entry name" value="Retrotrans_gag"/>
    <property type="match status" value="1"/>
</dbReference>
<dbReference type="PANTHER" id="PTHR35046:SF9">
    <property type="entry name" value="RNA-DIRECTED DNA POLYMERASE"/>
    <property type="match status" value="1"/>
</dbReference>
<dbReference type="AlphaFoldDB" id="A0AAV2F8K7"/>
<evidence type="ECO:0000259" key="1">
    <source>
        <dbReference type="Pfam" id="PF03732"/>
    </source>
</evidence>
<proteinExistence type="predicted"/>
<dbReference type="EMBL" id="OZ034819">
    <property type="protein sequence ID" value="CAL1394571.1"/>
    <property type="molecule type" value="Genomic_DNA"/>
</dbReference>
<dbReference type="Proteomes" id="UP001497516">
    <property type="component" value="Chromosome 6"/>
</dbReference>
<accession>A0AAV2F8K7</accession>
<evidence type="ECO:0000313" key="2">
    <source>
        <dbReference type="EMBL" id="CAL1394571.1"/>
    </source>
</evidence>